<accession>A0ABY6M119</accession>
<evidence type="ECO:0000313" key="2">
    <source>
        <dbReference type="Proteomes" id="UP001163328"/>
    </source>
</evidence>
<name>A0ABY6M119_9FLAO</name>
<proteinExistence type="predicted"/>
<dbReference type="Proteomes" id="UP001163328">
    <property type="component" value="Chromosome"/>
</dbReference>
<dbReference type="EMBL" id="CP081495">
    <property type="protein sequence ID" value="UYW01359.1"/>
    <property type="molecule type" value="Genomic_DNA"/>
</dbReference>
<evidence type="ECO:0000313" key="1">
    <source>
        <dbReference type="EMBL" id="UYW01359.1"/>
    </source>
</evidence>
<dbReference type="RefSeq" id="WP_264433828.1">
    <property type="nucleotide sequence ID" value="NZ_CP081495.1"/>
</dbReference>
<gene>
    <name evidence="1" type="ORF">K5I29_13140</name>
</gene>
<organism evidence="1 2">
    <name type="scientific">Flavobacterium agricola</name>
    <dbReference type="NCBI Taxonomy" id="2870839"/>
    <lineage>
        <taxon>Bacteria</taxon>
        <taxon>Pseudomonadati</taxon>
        <taxon>Bacteroidota</taxon>
        <taxon>Flavobacteriia</taxon>
        <taxon>Flavobacteriales</taxon>
        <taxon>Flavobacteriaceae</taxon>
        <taxon>Flavobacterium</taxon>
    </lineage>
</organism>
<protein>
    <submittedName>
        <fullName evidence="1">Uncharacterized protein</fullName>
    </submittedName>
</protein>
<sequence>MKNIMLLVPIIACNFCYGQVGINTTAPKSTLHIKSDPANLNLADGLILPTLTRSEIISKDPLYNSTEAGAIIYISEIGAESTTPKTSKISTTGYYYFDGQFWQILAGNDESIYLPSFNLPVEHIANNVTFDLYTNVYLKQYTKANNQTFVSSNQSLTQLPIVYEANELDYIVTYYDPDIITVNSISATGVLNYNVLNTNPSTSSFINILLVIK</sequence>
<reference evidence="1" key="1">
    <citation type="submission" date="2021-08" db="EMBL/GenBank/DDBJ databases">
        <title>Flavobacterium sp. strain CC-SYL302.</title>
        <authorList>
            <person name="Lin S.-Y."/>
            <person name="Lee T.-H."/>
            <person name="Young C.-C."/>
        </authorList>
    </citation>
    <scope>NUCLEOTIDE SEQUENCE</scope>
    <source>
        <strain evidence="1">CC-SYL302</strain>
    </source>
</reference>
<keyword evidence="2" id="KW-1185">Reference proteome</keyword>